<dbReference type="EMBL" id="LIAE01010418">
    <property type="protein sequence ID" value="PAV61343.1"/>
    <property type="molecule type" value="Genomic_DNA"/>
</dbReference>
<dbReference type="AlphaFoldDB" id="A0A2A2JI03"/>
<gene>
    <name evidence="2" type="ORF">WR25_18194</name>
</gene>
<name>A0A2A2JI03_9BILA</name>
<sequence>MSAQMIAAGDVQPPSGTGGDSMTALEERAKEVAQQHKTQDGNIAFVRGASKTQQQSTTESPEEIDIQMDEDDEDENGQQAVEGWIF</sequence>
<feature type="compositionally biased region" description="Basic and acidic residues" evidence="1">
    <location>
        <begin position="25"/>
        <end position="39"/>
    </location>
</feature>
<evidence type="ECO:0000313" key="2">
    <source>
        <dbReference type="EMBL" id="PAV61343.1"/>
    </source>
</evidence>
<organism evidence="2 3">
    <name type="scientific">Diploscapter pachys</name>
    <dbReference type="NCBI Taxonomy" id="2018661"/>
    <lineage>
        <taxon>Eukaryota</taxon>
        <taxon>Metazoa</taxon>
        <taxon>Ecdysozoa</taxon>
        <taxon>Nematoda</taxon>
        <taxon>Chromadorea</taxon>
        <taxon>Rhabditida</taxon>
        <taxon>Rhabditina</taxon>
        <taxon>Rhabditomorpha</taxon>
        <taxon>Rhabditoidea</taxon>
        <taxon>Rhabditidae</taxon>
        <taxon>Diploscapter</taxon>
    </lineage>
</organism>
<accession>A0A2A2JI03</accession>
<proteinExistence type="predicted"/>
<feature type="region of interest" description="Disordered" evidence="1">
    <location>
        <begin position="1"/>
        <end position="86"/>
    </location>
</feature>
<reference evidence="2 3" key="1">
    <citation type="journal article" date="2017" name="Curr. Biol.">
        <title>Genome architecture and evolution of a unichromosomal asexual nematode.</title>
        <authorList>
            <person name="Fradin H."/>
            <person name="Zegar C."/>
            <person name="Gutwein M."/>
            <person name="Lucas J."/>
            <person name="Kovtun M."/>
            <person name="Corcoran D."/>
            <person name="Baugh L.R."/>
            <person name="Kiontke K."/>
            <person name="Gunsalus K."/>
            <person name="Fitch D.H."/>
            <person name="Piano F."/>
        </authorList>
    </citation>
    <scope>NUCLEOTIDE SEQUENCE [LARGE SCALE GENOMIC DNA]</scope>
    <source>
        <strain evidence="2">PF1309</strain>
    </source>
</reference>
<protein>
    <submittedName>
        <fullName evidence="2">Uncharacterized protein</fullName>
    </submittedName>
</protein>
<dbReference type="OrthoDB" id="10067343at2759"/>
<feature type="compositionally biased region" description="Acidic residues" evidence="1">
    <location>
        <begin position="60"/>
        <end position="76"/>
    </location>
</feature>
<keyword evidence="3" id="KW-1185">Reference proteome</keyword>
<comment type="caution">
    <text evidence="2">The sequence shown here is derived from an EMBL/GenBank/DDBJ whole genome shotgun (WGS) entry which is preliminary data.</text>
</comment>
<feature type="compositionally biased region" description="Polar residues" evidence="1">
    <location>
        <begin position="50"/>
        <end position="59"/>
    </location>
</feature>
<dbReference type="STRING" id="2018661.A0A2A2JI03"/>
<dbReference type="Proteomes" id="UP000218231">
    <property type="component" value="Unassembled WGS sequence"/>
</dbReference>
<evidence type="ECO:0000313" key="3">
    <source>
        <dbReference type="Proteomes" id="UP000218231"/>
    </source>
</evidence>
<evidence type="ECO:0000256" key="1">
    <source>
        <dbReference type="SAM" id="MobiDB-lite"/>
    </source>
</evidence>